<dbReference type="InterPro" id="IPR058053">
    <property type="entry name" value="RamC_C"/>
</dbReference>
<dbReference type="InterPro" id="IPR053524">
    <property type="entry name" value="Aerial_hyphae_peptide-synth"/>
</dbReference>
<dbReference type="KEGG" id="aab:A4R43_12600"/>
<dbReference type="Gene3D" id="1.50.10.20">
    <property type="match status" value="1"/>
</dbReference>
<evidence type="ECO:0000256" key="6">
    <source>
        <dbReference type="ARBA" id="ARBA00022840"/>
    </source>
</evidence>
<dbReference type="OrthoDB" id="1492512at2"/>
<dbReference type="GO" id="GO:0004674">
    <property type="term" value="F:protein serine/threonine kinase activity"/>
    <property type="evidence" value="ECO:0007669"/>
    <property type="project" value="UniProtKB-KW"/>
</dbReference>
<dbReference type="CDD" id="cd04791">
    <property type="entry name" value="LanC_SerThrkinase"/>
    <property type="match status" value="1"/>
</dbReference>
<protein>
    <recommendedName>
        <fullName evidence="1">non-specific serine/threonine protein kinase</fullName>
        <ecNumber evidence="1">2.7.11.1</ecNumber>
    </recommendedName>
</protein>
<evidence type="ECO:0000256" key="3">
    <source>
        <dbReference type="ARBA" id="ARBA00022679"/>
    </source>
</evidence>
<dbReference type="RefSeq" id="WP_113692535.1">
    <property type="nucleotide sequence ID" value="NZ_CP015163.1"/>
</dbReference>
<dbReference type="PROSITE" id="PS50011">
    <property type="entry name" value="PROTEIN_KINASE_DOM"/>
    <property type="match status" value="1"/>
</dbReference>
<dbReference type="PANTHER" id="PTHR24363:SF0">
    <property type="entry name" value="SERINE_THREONINE KINASE LIKE DOMAIN CONTAINING 1"/>
    <property type="match status" value="1"/>
</dbReference>
<dbReference type="Pfam" id="PF25816">
    <property type="entry name" value="RamC_N"/>
    <property type="match status" value="1"/>
</dbReference>
<keyword evidence="3" id="KW-0808">Transferase</keyword>
<sequence>MSVAARQVYCFADQVFYETPDRWEREHSSFGVSAREVPAGWRRTDRGFWTHLSPIGAELPEQGWKIHVTAGPADLEQACDLVWDYCVARNLPFKHLSTPHTYLAVNSKYAPRGASGKLVTIYPADERQLESVLLDLEKELDGVRGPDILSDLRWRESPLFVRYGSFVERYCLDADGEFVAALATPDGELVPDLRKPVFTVPDWVRVPEFLAESEHARRAADRFPYRVLKALHFSNGGGVYLAERESDGKRVVLKEARALAGLDRGFGDAPGRLAREHRALTELAGIPGIPEWYDFFEAGGSQFLAMEYVEGTSLWVWMAKNHPMILFDLPEPEAYRAYRDEALDLLGRIGEILDQVHARGIGFGDLHFGNVMVRPDGSIALVDFEMIFDLADPDYSPVMGTMGFIAGREARGLELDDYAFAALKLALFFPMEKMRVFDHAKLAQQLGIIGDRFGLDEEFLGAIRSKLGDPKVRPLAPPGLGEKPLEVDFAAGVPDWPSMISSMQRAILASAEPSRTDRLFPGDSAQFRAGGGVNLAHGAAGVLWALARTGVRDEGLERWLAEAATRIEHQPPGFYNGLHGVAYALDFLGHSAEAHRLLDRAGGQSAAIREIGLYKGLSGIGLNWLHFGEYERAAAAAATLAAALESGGGEAGAATSVKGGLLHGWSGPALLFVRMAEHTGDPAFLDLAVRALHRDLDQCVVTRSGSLQVEERGTRTLAYLDVGSAGIALVADELLPHRADERIAEALPRLLTACSSEFVLQPQLFSGRAGLLAALDRNRRRDPGLAGLDELIERHLVRQSWHAVSYRGHLAFPGDFGLRLSMDLGTGTAGVLLTTAACTGQSGAFLPFFSDRPAAGVDHRREAVLEATA</sequence>
<gene>
    <name evidence="10" type="ORF">A4R43_12600</name>
</gene>
<dbReference type="GO" id="GO:0005524">
    <property type="term" value="F:ATP binding"/>
    <property type="evidence" value="ECO:0007669"/>
    <property type="project" value="UniProtKB-KW"/>
</dbReference>
<organism evidence="10 11">
    <name type="scientific">Amycolatopsis albispora</name>
    <dbReference type="NCBI Taxonomy" id="1804986"/>
    <lineage>
        <taxon>Bacteria</taxon>
        <taxon>Bacillati</taxon>
        <taxon>Actinomycetota</taxon>
        <taxon>Actinomycetes</taxon>
        <taxon>Pseudonocardiales</taxon>
        <taxon>Pseudonocardiaceae</taxon>
        <taxon>Amycolatopsis</taxon>
    </lineage>
</organism>
<dbReference type="GO" id="GO:0031179">
    <property type="term" value="P:peptide modification"/>
    <property type="evidence" value="ECO:0007669"/>
    <property type="project" value="InterPro"/>
</dbReference>
<dbReference type="NCBIfam" id="NF038151">
    <property type="entry name" value="lanthi_synth_III"/>
    <property type="match status" value="1"/>
</dbReference>
<accession>A0A344L5G6</accession>
<keyword evidence="11" id="KW-1185">Reference proteome</keyword>
<name>A0A344L5G6_9PSEU</name>
<dbReference type="Gene3D" id="1.10.510.10">
    <property type="entry name" value="Transferase(Phosphotransferase) domain 1"/>
    <property type="match status" value="1"/>
</dbReference>
<keyword evidence="2" id="KW-0723">Serine/threonine-protein kinase</keyword>
<dbReference type="InterPro" id="IPR000719">
    <property type="entry name" value="Prot_kinase_dom"/>
</dbReference>
<dbReference type="PANTHER" id="PTHR24363">
    <property type="entry name" value="SERINE/THREONINE PROTEIN KINASE"/>
    <property type="match status" value="1"/>
</dbReference>
<keyword evidence="4" id="KW-0547">Nucleotide-binding</keyword>
<dbReference type="Proteomes" id="UP000250434">
    <property type="component" value="Chromosome"/>
</dbReference>
<dbReference type="SUPFAM" id="SSF56112">
    <property type="entry name" value="Protein kinase-like (PK-like)"/>
    <property type="match status" value="1"/>
</dbReference>
<dbReference type="EC" id="2.7.11.1" evidence="1"/>
<proteinExistence type="predicted"/>
<dbReference type="EMBL" id="CP015163">
    <property type="protein sequence ID" value="AXB43290.1"/>
    <property type="molecule type" value="Genomic_DNA"/>
</dbReference>
<comment type="catalytic activity">
    <reaction evidence="7">
        <text>L-threonyl-[protein] + ATP = O-phospho-L-threonyl-[protein] + ADP + H(+)</text>
        <dbReference type="Rhea" id="RHEA:46608"/>
        <dbReference type="Rhea" id="RHEA-COMP:11060"/>
        <dbReference type="Rhea" id="RHEA-COMP:11605"/>
        <dbReference type="ChEBI" id="CHEBI:15378"/>
        <dbReference type="ChEBI" id="CHEBI:30013"/>
        <dbReference type="ChEBI" id="CHEBI:30616"/>
        <dbReference type="ChEBI" id="CHEBI:61977"/>
        <dbReference type="ChEBI" id="CHEBI:456216"/>
        <dbReference type="EC" id="2.7.11.1"/>
    </reaction>
</comment>
<evidence type="ECO:0000259" key="9">
    <source>
        <dbReference type="PROSITE" id="PS50011"/>
    </source>
</evidence>
<dbReference type="InterPro" id="IPR057929">
    <property type="entry name" value="RamC_N"/>
</dbReference>
<feature type="domain" description="Protein kinase" evidence="9">
    <location>
        <begin position="225"/>
        <end position="485"/>
    </location>
</feature>
<dbReference type="Pfam" id="PF00069">
    <property type="entry name" value="Pkinase"/>
    <property type="match status" value="1"/>
</dbReference>
<evidence type="ECO:0000256" key="4">
    <source>
        <dbReference type="ARBA" id="ARBA00022741"/>
    </source>
</evidence>
<evidence type="ECO:0000256" key="5">
    <source>
        <dbReference type="ARBA" id="ARBA00022777"/>
    </source>
</evidence>
<reference evidence="10 11" key="1">
    <citation type="submission" date="2016-04" db="EMBL/GenBank/DDBJ databases">
        <title>Complete genome sequence and analysis of deep-sea sediment isolate, Amycolatopsis sp. WP1.</title>
        <authorList>
            <person name="Wang H."/>
            <person name="Chen S."/>
            <person name="Wu Q."/>
        </authorList>
    </citation>
    <scope>NUCLEOTIDE SEQUENCE [LARGE SCALE GENOMIC DNA]</scope>
    <source>
        <strain evidence="10 11">WP1</strain>
    </source>
</reference>
<evidence type="ECO:0000256" key="2">
    <source>
        <dbReference type="ARBA" id="ARBA00022527"/>
    </source>
</evidence>
<evidence type="ECO:0000313" key="11">
    <source>
        <dbReference type="Proteomes" id="UP000250434"/>
    </source>
</evidence>
<dbReference type="AlphaFoldDB" id="A0A344L5G6"/>
<dbReference type="SMART" id="SM01260">
    <property type="entry name" value="LANC_like"/>
    <property type="match status" value="1"/>
</dbReference>
<dbReference type="SUPFAM" id="SSF158745">
    <property type="entry name" value="LanC-like"/>
    <property type="match status" value="1"/>
</dbReference>
<keyword evidence="5" id="KW-0418">Kinase</keyword>
<evidence type="ECO:0000313" key="10">
    <source>
        <dbReference type="EMBL" id="AXB43290.1"/>
    </source>
</evidence>
<evidence type="ECO:0000256" key="7">
    <source>
        <dbReference type="ARBA" id="ARBA00047899"/>
    </source>
</evidence>
<dbReference type="SMART" id="SM00220">
    <property type="entry name" value="S_TKc"/>
    <property type="match status" value="1"/>
</dbReference>
<dbReference type="InterPro" id="IPR011009">
    <property type="entry name" value="Kinase-like_dom_sf"/>
</dbReference>
<dbReference type="InterPro" id="IPR007822">
    <property type="entry name" value="LANC-like"/>
</dbReference>
<keyword evidence="6" id="KW-0067">ATP-binding</keyword>
<evidence type="ECO:0000256" key="8">
    <source>
        <dbReference type="ARBA" id="ARBA00048679"/>
    </source>
</evidence>
<evidence type="ECO:0000256" key="1">
    <source>
        <dbReference type="ARBA" id="ARBA00012513"/>
    </source>
</evidence>
<comment type="catalytic activity">
    <reaction evidence="8">
        <text>L-seryl-[protein] + ATP = O-phospho-L-seryl-[protein] + ADP + H(+)</text>
        <dbReference type="Rhea" id="RHEA:17989"/>
        <dbReference type="Rhea" id="RHEA-COMP:9863"/>
        <dbReference type="Rhea" id="RHEA-COMP:11604"/>
        <dbReference type="ChEBI" id="CHEBI:15378"/>
        <dbReference type="ChEBI" id="CHEBI:29999"/>
        <dbReference type="ChEBI" id="CHEBI:30616"/>
        <dbReference type="ChEBI" id="CHEBI:83421"/>
        <dbReference type="ChEBI" id="CHEBI:456216"/>
        <dbReference type="EC" id="2.7.11.1"/>
    </reaction>
</comment>